<accession>A0A0M3DCE8</accession>
<reference evidence="1 2" key="1">
    <citation type="submission" date="2015-04" db="EMBL/GenBank/DDBJ databases">
        <title>Microcin producing Clostridium sp. JC272T.</title>
        <authorList>
            <person name="Jyothsna T."/>
            <person name="Sasikala C."/>
            <person name="Ramana C."/>
        </authorList>
    </citation>
    <scope>NUCLEOTIDE SEQUENCE [LARGE SCALE GENOMIC DNA]</scope>
    <source>
        <strain evidence="1 2">JC272</strain>
    </source>
</reference>
<dbReference type="InterPro" id="IPR013372">
    <property type="entry name" value="Eut_put"/>
</dbReference>
<organism evidence="1 2">
    <name type="scientific">Paraclostridium benzoelyticum</name>
    <dbReference type="NCBI Taxonomy" id="1629550"/>
    <lineage>
        <taxon>Bacteria</taxon>
        <taxon>Bacillati</taxon>
        <taxon>Bacillota</taxon>
        <taxon>Clostridia</taxon>
        <taxon>Peptostreptococcales</taxon>
        <taxon>Peptostreptococcaceae</taxon>
        <taxon>Paraclostridium</taxon>
    </lineage>
</organism>
<dbReference type="AlphaFoldDB" id="A0A0M3DCE8"/>
<keyword evidence="2" id="KW-1185">Reference proteome</keyword>
<dbReference type="EMBL" id="LBBT01000293">
    <property type="protein sequence ID" value="KKY00340.1"/>
    <property type="molecule type" value="Genomic_DNA"/>
</dbReference>
<dbReference type="OrthoDB" id="6197337at2"/>
<evidence type="ECO:0000313" key="1">
    <source>
        <dbReference type="EMBL" id="KKY00340.1"/>
    </source>
</evidence>
<dbReference type="RefSeq" id="WP_046823929.1">
    <property type="nucleotide sequence ID" value="NZ_LBBT01000293.1"/>
</dbReference>
<dbReference type="NCBIfam" id="TIGR02536">
    <property type="entry name" value="eut_hyp"/>
    <property type="match status" value="1"/>
</dbReference>
<evidence type="ECO:0000313" key="2">
    <source>
        <dbReference type="Proteomes" id="UP000034407"/>
    </source>
</evidence>
<dbReference type="Proteomes" id="UP000034407">
    <property type="component" value="Unassembled WGS sequence"/>
</dbReference>
<proteinExistence type="predicted"/>
<comment type="caution">
    <text evidence="1">The sequence shown here is derived from an EMBL/GenBank/DDBJ whole genome shotgun (WGS) entry which is preliminary data.</text>
</comment>
<name>A0A0M3DCE8_9FIRM</name>
<dbReference type="PIRSF" id="PIRSF034981">
    <property type="entry name" value="Eut_put"/>
    <property type="match status" value="1"/>
</dbReference>
<sequence>MDYDKLIEFIVDEIYKKLENQAIKDNNDLPKCVLMRERDEEKYKFLNDKFKVLNYNKDIKDCDVLVISRLCLRGLCNLAMGNSVSDEERFILKMIMSGKKVYVMEDGLEYKRYKQTAPKTLYNKYLNFEKEIKSYGVEIINNPKSILNETKVNYKEEYVKDNTEIKVNVNLTENTLDLRSKKLISESDLRKPQINGIDKILLGKRSLVTPLANDFIRIHNLKVDKE</sequence>
<gene>
    <name evidence="1" type="ORF">VN21_14755</name>
</gene>
<dbReference type="PATRIC" id="fig|1629550.3.peg.2426"/>
<protein>
    <submittedName>
        <fullName evidence="1">Ethanolamine utilization protein</fullName>
    </submittedName>
</protein>